<accession>A0ABU6Y9K0</accession>
<feature type="transmembrane region" description="Helical" evidence="2">
    <location>
        <begin position="51"/>
        <end position="69"/>
    </location>
</feature>
<gene>
    <name evidence="3" type="ORF">PIB30_028013</name>
</gene>
<sequence>MSGSEEDWRKMADTHKMSSEQVKAAGVEGSKGAGGNVLHQRRSLPFSMSRMAVAGLLITGAVSYFVLYVKKKPEATATDVAKVSVGIAKPEDTHPKK</sequence>
<name>A0ABU6Y9K0_9FABA</name>
<evidence type="ECO:0000256" key="1">
    <source>
        <dbReference type="SAM" id="MobiDB-lite"/>
    </source>
</evidence>
<proteinExistence type="predicted"/>
<comment type="caution">
    <text evidence="3">The sequence shown here is derived from an EMBL/GenBank/DDBJ whole genome shotgun (WGS) entry which is preliminary data.</text>
</comment>
<keyword evidence="4" id="KW-1185">Reference proteome</keyword>
<reference evidence="3 4" key="1">
    <citation type="journal article" date="2023" name="Plants (Basel)">
        <title>Bridging the Gap: Combining Genomics and Transcriptomics Approaches to Understand Stylosanthes scabra, an Orphan Legume from the Brazilian Caatinga.</title>
        <authorList>
            <person name="Ferreira-Neto J.R.C."/>
            <person name="da Silva M.D."/>
            <person name="Binneck E."/>
            <person name="de Melo N.F."/>
            <person name="da Silva R.H."/>
            <person name="de Melo A.L.T.M."/>
            <person name="Pandolfi V."/>
            <person name="Bustamante F.O."/>
            <person name="Brasileiro-Vidal A.C."/>
            <person name="Benko-Iseppon A.M."/>
        </authorList>
    </citation>
    <scope>NUCLEOTIDE SEQUENCE [LARGE SCALE GENOMIC DNA]</scope>
    <source>
        <tissue evidence="3">Leaves</tissue>
    </source>
</reference>
<evidence type="ECO:0000313" key="3">
    <source>
        <dbReference type="EMBL" id="MED6206556.1"/>
    </source>
</evidence>
<feature type="region of interest" description="Disordered" evidence="1">
    <location>
        <begin position="1"/>
        <end position="37"/>
    </location>
</feature>
<evidence type="ECO:0000313" key="4">
    <source>
        <dbReference type="Proteomes" id="UP001341840"/>
    </source>
</evidence>
<keyword evidence="2" id="KW-1133">Transmembrane helix</keyword>
<keyword evidence="2" id="KW-0812">Transmembrane</keyword>
<keyword evidence="2" id="KW-0472">Membrane</keyword>
<dbReference type="Proteomes" id="UP001341840">
    <property type="component" value="Unassembled WGS sequence"/>
</dbReference>
<protein>
    <recommendedName>
        <fullName evidence="5">Transmembrane protein</fullName>
    </recommendedName>
</protein>
<feature type="compositionally biased region" description="Basic and acidic residues" evidence="1">
    <location>
        <begin position="1"/>
        <end position="18"/>
    </location>
</feature>
<evidence type="ECO:0008006" key="5">
    <source>
        <dbReference type="Google" id="ProtNLM"/>
    </source>
</evidence>
<organism evidence="3 4">
    <name type="scientific">Stylosanthes scabra</name>
    <dbReference type="NCBI Taxonomy" id="79078"/>
    <lineage>
        <taxon>Eukaryota</taxon>
        <taxon>Viridiplantae</taxon>
        <taxon>Streptophyta</taxon>
        <taxon>Embryophyta</taxon>
        <taxon>Tracheophyta</taxon>
        <taxon>Spermatophyta</taxon>
        <taxon>Magnoliopsida</taxon>
        <taxon>eudicotyledons</taxon>
        <taxon>Gunneridae</taxon>
        <taxon>Pentapetalae</taxon>
        <taxon>rosids</taxon>
        <taxon>fabids</taxon>
        <taxon>Fabales</taxon>
        <taxon>Fabaceae</taxon>
        <taxon>Papilionoideae</taxon>
        <taxon>50 kb inversion clade</taxon>
        <taxon>dalbergioids sensu lato</taxon>
        <taxon>Dalbergieae</taxon>
        <taxon>Pterocarpus clade</taxon>
        <taxon>Stylosanthes</taxon>
    </lineage>
</organism>
<dbReference type="EMBL" id="JASCZI010241765">
    <property type="protein sequence ID" value="MED6206556.1"/>
    <property type="molecule type" value="Genomic_DNA"/>
</dbReference>
<evidence type="ECO:0000256" key="2">
    <source>
        <dbReference type="SAM" id="Phobius"/>
    </source>
</evidence>